<dbReference type="InterPro" id="IPR049468">
    <property type="entry name" value="Restrct_endonuc-II-like_dom"/>
</dbReference>
<dbReference type="CDD" id="cd18808">
    <property type="entry name" value="SF1_C_Upf1"/>
    <property type="match status" value="1"/>
</dbReference>
<dbReference type="InterPro" id="IPR025103">
    <property type="entry name" value="DUF4011"/>
</dbReference>
<dbReference type="EMBL" id="FPLD01000051">
    <property type="protein sequence ID" value="SGY95960.1"/>
    <property type="molecule type" value="Genomic_DNA"/>
</dbReference>
<dbReference type="PANTHER" id="PTHR10887">
    <property type="entry name" value="DNA2/NAM7 HELICASE FAMILY"/>
    <property type="match status" value="1"/>
</dbReference>
<protein>
    <recommendedName>
        <fullName evidence="8">DNA helicase</fullName>
    </recommendedName>
</protein>
<dbReference type="SUPFAM" id="SSF52980">
    <property type="entry name" value="Restriction endonuclease-like"/>
    <property type="match status" value="1"/>
</dbReference>
<dbReference type="InterPro" id="IPR045055">
    <property type="entry name" value="DNA2/NAM7-like"/>
</dbReference>
<gene>
    <name evidence="6" type="ORF">NVI5450_1791</name>
</gene>
<evidence type="ECO:0000313" key="6">
    <source>
        <dbReference type="EMBL" id="SGY95960.1"/>
    </source>
</evidence>
<dbReference type="Gene3D" id="3.40.50.300">
    <property type="entry name" value="P-loop containing nucleotide triphosphate hydrolases"/>
    <property type="match status" value="3"/>
</dbReference>
<feature type="domain" description="Restriction endonuclease type II-like" evidence="5">
    <location>
        <begin position="1626"/>
        <end position="1723"/>
    </location>
</feature>
<evidence type="ECO:0000256" key="2">
    <source>
        <dbReference type="SAM" id="MobiDB-lite"/>
    </source>
</evidence>
<feature type="domain" description="DNA2/NAM7 helicase helicase" evidence="3">
    <location>
        <begin position="675"/>
        <end position="800"/>
    </location>
</feature>
<feature type="domain" description="DNA2/NAM7 helicase-like C-terminal" evidence="4">
    <location>
        <begin position="1379"/>
        <end position="1574"/>
    </location>
</feature>
<dbReference type="FunFam" id="3.40.960.10:FF:000002">
    <property type="entry name" value="DNA helicase related protein"/>
    <property type="match status" value="1"/>
</dbReference>
<dbReference type="InterPro" id="IPR047187">
    <property type="entry name" value="SF1_C_Upf1"/>
</dbReference>
<dbReference type="InterPro" id="IPR041679">
    <property type="entry name" value="DNA2/NAM7-like_C"/>
</dbReference>
<organism evidence="6 7">
    <name type="scientific">Moritella viscosa</name>
    <dbReference type="NCBI Taxonomy" id="80854"/>
    <lineage>
        <taxon>Bacteria</taxon>
        <taxon>Pseudomonadati</taxon>
        <taxon>Pseudomonadota</taxon>
        <taxon>Gammaproteobacteria</taxon>
        <taxon>Alteromonadales</taxon>
        <taxon>Moritellaceae</taxon>
        <taxon>Moritella</taxon>
    </lineage>
</organism>
<feature type="domain" description="DNA2/NAM7 helicase helicase" evidence="3">
    <location>
        <begin position="1317"/>
        <end position="1360"/>
    </location>
</feature>
<proteinExistence type="predicted"/>
<evidence type="ECO:0000259" key="5">
    <source>
        <dbReference type="Pfam" id="PF18741"/>
    </source>
</evidence>
<sequence length="1919" mass="216514">MERINIKAEIASVYSFAFQQNQYPLITSLELDLSKVEKPDLPHSAISDLKLALHSDPEVFSPEEWHVDSLESGHALLLQKRLIKISNDYLDSLTEQIEVNLNFTLYSSGSEIATQSYQTNLLPKNFWGGEERMAELLAAFSTPNANYIAELVKKASEVMKSAGHESKLDGYQSKTRERPYLMAAALWNVISNESIAYVNPPTSFAYSGQRVRLPNDIKNNKTGACLDLSLLFSACLEHIGLNSIIGVTDSHTCCGVWLIDECFPLLTNDDPMDIRKRVASKDLILFETTLATSDSPITFGQAIEYADQVISEDSEDVFVYAIDLTQARKRKIKPIPTLGEVTSSVSENEVETKAQMLPIAPPLPPVRSDELPVSDTPDGRVEQWQRKLLDLTKRNRLLNLSSNAVAVKLFCPEIAALEDELASNQSFNFITAGDTPYASDARDKELFKFKVGNDLQAEFAKEQLKSNTLIANDSSKKLEKNLLSLFRKSKTDLEEGGSNTLFLAIGMLKWKEIPESDKTYQAPLILLPAELIRNSAQSKIKIKQRDGEDPIFNATLIEFLKNDYEVDLSQFNKSLPTDESGIDVDYIWSIVREKIKDIQGFEVVEGLVLSTFSFAKYLMWKDLKDRVNDLKLNPFVEHLVESPQKSYMQETQFESLSDIDNAIKPTDIFVPLNADSSQLIAIDASSKAQDFVLEGPPGTGKSETIANIICHNLAKGKKVLFVAEKMAALNVVYSRLHKIGLDHLCLELHSNKANKRAILEQLKKSWMTRETATSVEWTRNAEKLFTIRKSLNSYVNELHKECPLGITPRQAISRFVRYKDSTKFSLDWGNSYDNCPVRSKEELEHLYDTAKKLGIAFSDIETLNISDISIIQNTEWSNAWQAQLMTKTKNVRSSAQDLHKCFNDLVNLLSLTNITQSKEHYLDLNVLGKSLIEQKTSPLSFVYKSNARNKLDSLHSLVQLKEDIDNQVISSELTFDLEKVTSFPTSEWVTSLKIAEQKIWPMKWFAVRKVKKSVVTSDIQGEISLVKLTVLDSINKLCREALENISGFEDDKIWHGWNTSSAHLNEKHQKSKNLFEVTRKVAGKLDNPSELIETLKQKIVDNVEFYASSPLATVCDRYSESYNKFEIEASEFSALGGTLPDEKLIPEFIKSCDEVIALEPKISAWCNWLEAKQIASSKGLHDVVKALESRQFEPVDTVDQTKNAVCGWLAPILIDNSDALRTFRTSKHENLIEEFRELDTLVANTTAQYISSMVAAGTPDPNSPQSPAEYGVLSREFNKKSNHKPIRQLINEMGDNLLHLSPCFMMSPLSVAQFLPSDFNAFDLVVFDEASQITVWDAVGTIARGKNVIIVGDPKQMPPTNFFSKSSSDDSTDEEDLESILDQALSARLPHHRLTGHYRSRHESLIAFSNSHYYENSLVTFPCAETKESAVTMHKIDGLYAKGKERNNIKEANAVADYIVERLSDKRNSLTIGVVTLNSEQQRCIEDCLDDRRRKNTNLEQFFQGTKKYDPIFVKNLESVQGDERDIIILSLGYGPVEPLAKTMSMNFGPLNKLGGERRLNVAITRATTEIHVFSSFSSSMIDLSRTSALAINHLKNFLEYAEKGPIALPEAATATYGVDQFDSYFEETVAYALREKGWKVQTQIGVSKFRIDLGIIHPDKPGKFLAGIECDGATYHGSPAARDRDRVRHLILENLGWNILRIWSTDYFNDASMIIERIHNQLSELLTIEQEENEQEQQENDKEEVIAVATDDEVEALESTMEINPDKYFQDNYKTTLEAMAKDILNQKSGISLHELASDIGWKHNLTRTTKKQLVHIDSIINHWAGIEKHPSGEVTVWLSADEIQEIIEWRGANAFGIPREWSSIAYPERLGLAKAAIETSPNEPVDHIFKEFSLNRRTKSTTKKFEAWINEYRDVTN</sequence>
<evidence type="ECO:0008006" key="8">
    <source>
        <dbReference type="Google" id="ProtNLM"/>
    </source>
</evidence>
<feature type="region of interest" description="Disordered" evidence="2">
    <location>
        <begin position="359"/>
        <end position="379"/>
    </location>
</feature>
<keyword evidence="1" id="KW-0175">Coiled coil</keyword>
<dbReference type="Pfam" id="PF13086">
    <property type="entry name" value="AAA_11"/>
    <property type="match status" value="2"/>
</dbReference>
<evidence type="ECO:0000313" key="7">
    <source>
        <dbReference type="Proteomes" id="UP000183794"/>
    </source>
</evidence>
<evidence type="ECO:0000259" key="3">
    <source>
        <dbReference type="Pfam" id="PF13086"/>
    </source>
</evidence>
<dbReference type="Pfam" id="PF18741">
    <property type="entry name" value="MTES_1575"/>
    <property type="match status" value="1"/>
</dbReference>
<reference evidence="6 7" key="1">
    <citation type="submission" date="2016-11" db="EMBL/GenBank/DDBJ databases">
        <authorList>
            <person name="Jaros S."/>
            <person name="Januszkiewicz K."/>
            <person name="Wedrychowicz H."/>
        </authorList>
    </citation>
    <scope>NUCLEOTIDE SEQUENCE [LARGE SCALE GENOMIC DNA]</scope>
    <source>
        <strain evidence="6">NVI 5450</strain>
    </source>
</reference>
<dbReference type="InterPro" id="IPR027417">
    <property type="entry name" value="P-loop_NTPase"/>
</dbReference>
<dbReference type="InterPro" id="IPR041677">
    <property type="entry name" value="DNA2/NAM7_AAA_11"/>
</dbReference>
<dbReference type="SUPFAM" id="SSF52540">
    <property type="entry name" value="P-loop containing nucleoside triphosphate hydrolases"/>
    <property type="match status" value="1"/>
</dbReference>
<evidence type="ECO:0000259" key="4">
    <source>
        <dbReference type="Pfam" id="PF13087"/>
    </source>
</evidence>
<feature type="coiled-coil region" evidence="1">
    <location>
        <begin position="1720"/>
        <end position="1749"/>
    </location>
</feature>
<dbReference type="GO" id="GO:0004386">
    <property type="term" value="F:helicase activity"/>
    <property type="evidence" value="ECO:0007669"/>
    <property type="project" value="InterPro"/>
</dbReference>
<dbReference type="Pfam" id="PF13087">
    <property type="entry name" value="AAA_12"/>
    <property type="match status" value="1"/>
</dbReference>
<dbReference type="RefSeq" id="WP_075518168.1">
    <property type="nucleotide sequence ID" value="NZ_FPLD01000051.1"/>
</dbReference>
<dbReference type="PANTHER" id="PTHR10887:SF495">
    <property type="entry name" value="HELICASE SENATAXIN ISOFORM X1-RELATED"/>
    <property type="match status" value="1"/>
</dbReference>
<dbReference type="Gene3D" id="3.40.960.10">
    <property type="entry name" value="VSR Endonuclease"/>
    <property type="match status" value="1"/>
</dbReference>
<evidence type="ECO:0000256" key="1">
    <source>
        <dbReference type="SAM" id="Coils"/>
    </source>
</evidence>
<dbReference type="OrthoDB" id="9757917at2"/>
<dbReference type="Pfam" id="PF13195">
    <property type="entry name" value="DUF4011"/>
    <property type="match status" value="1"/>
</dbReference>
<accession>A0A1K9ZK75</accession>
<dbReference type="Proteomes" id="UP000183794">
    <property type="component" value="Unassembled WGS sequence"/>
</dbReference>
<dbReference type="FunFam" id="3.40.50.300:FF:002063">
    <property type="entry name" value="DNA helicase related protein"/>
    <property type="match status" value="1"/>
</dbReference>
<name>A0A1K9ZK75_9GAMM</name>
<dbReference type="InterPro" id="IPR011335">
    <property type="entry name" value="Restrct_endonuc-II-like"/>
</dbReference>